<keyword evidence="1" id="KW-1015">Disulfide bond</keyword>
<gene>
    <name evidence="3" type="ORF">g.5677</name>
</gene>
<dbReference type="EMBL" id="GEDC01019936">
    <property type="protein sequence ID" value="JAS17362.1"/>
    <property type="molecule type" value="Transcribed_RNA"/>
</dbReference>
<dbReference type="PANTHER" id="PTHR21261:SF14">
    <property type="entry name" value="BEATEN PATH IV, ISOFORM B"/>
    <property type="match status" value="1"/>
</dbReference>
<dbReference type="PANTHER" id="PTHR21261">
    <property type="entry name" value="BEAT PROTEIN"/>
    <property type="match status" value="1"/>
</dbReference>
<name>A0A1B6CV60_9HEMI</name>
<reference evidence="3" key="1">
    <citation type="submission" date="2015-12" db="EMBL/GenBank/DDBJ databases">
        <title>De novo transcriptome assembly of four potential Pierce s Disease insect vectors from Arizona vineyards.</title>
        <authorList>
            <person name="Tassone E.E."/>
        </authorList>
    </citation>
    <scope>NUCLEOTIDE SEQUENCE</scope>
</reference>
<organism evidence="3">
    <name type="scientific">Clastoptera arizonana</name>
    <name type="common">Arizona spittle bug</name>
    <dbReference type="NCBI Taxonomy" id="38151"/>
    <lineage>
        <taxon>Eukaryota</taxon>
        <taxon>Metazoa</taxon>
        <taxon>Ecdysozoa</taxon>
        <taxon>Arthropoda</taxon>
        <taxon>Hexapoda</taxon>
        <taxon>Insecta</taxon>
        <taxon>Pterygota</taxon>
        <taxon>Neoptera</taxon>
        <taxon>Paraneoptera</taxon>
        <taxon>Hemiptera</taxon>
        <taxon>Auchenorrhyncha</taxon>
        <taxon>Cercopoidea</taxon>
        <taxon>Clastopteridae</taxon>
        <taxon>Clastoptera</taxon>
    </lineage>
</organism>
<evidence type="ECO:0000259" key="2">
    <source>
        <dbReference type="Pfam" id="PF08205"/>
    </source>
</evidence>
<dbReference type="SUPFAM" id="SSF48726">
    <property type="entry name" value="Immunoglobulin"/>
    <property type="match status" value="1"/>
</dbReference>
<proteinExistence type="predicted"/>
<accession>A0A1B6CV60</accession>
<feature type="domain" description="CD80-like immunoglobulin C2-set" evidence="2">
    <location>
        <begin position="66"/>
        <end position="133"/>
    </location>
</feature>
<dbReference type="Pfam" id="PF08205">
    <property type="entry name" value="C2-set_2"/>
    <property type="match status" value="1"/>
</dbReference>
<dbReference type="Gene3D" id="2.60.40.10">
    <property type="entry name" value="Immunoglobulins"/>
    <property type="match status" value="1"/>
</dbReference>
<evidence type="ECO:0000313" key="3">
    <source>
        <dbReference type="EMBL" id="JAS17362.1"/>
    </source>
</evidence>
<dbReference type="InterPro" id="IPR013783">
    <property type="entry name" value="Ig-like_fold"/>
</dbReference>
<feature type="non-terminal residue" evidence="3">
    <location>
        <position position="1"/>
    </location>
</feature>
<evidence type="ECO:0000256" key="1">
    <source>
        <dbReference type="ARBA" id="ARBA00023157"/>
    </source>
</evidence>
<dbReference type="InterPro" id="IPR036179">
    <property type="entry name" value="Ig-like_dom_sf"/>
</dbReference>
<sequence length="205" mass="22473">VDMKKSNSQVVILKNVDLKASGLYRCEVSAEAPSFTSVHGEAKMEVFLLPNEDPKISGEEKVYQVGDIVNLNCTSGLSYPPARLKWFVNNEQVGPDYEDVVKIHGLMTSIAGLRLKVAPKHFMEGHLKIRCVATISAMSAPTSGPPTPPVPSPVLQHQRLAASPPPHHLDTKEALYFVRGSSCRSRKSVLYLILGLSIINTWLNT</sequence>
<dbReference type="AlphaFoldDB" id="A0A1B6CV60"/>
<protein>
    <recommendedName>
        <fullName evidence="2">CD80-like immunoglobulin C2-set domain-containing protein</fullName>
    </recommendedName>
</protein>
<dbReference type="InterPro" id="IPR013162">
    <property type="entry name" value="CD80_C2-set"/>
</dbReference>